<feature type="region of interest" description="Disordered" evidence="1">
    <location>
        <begin position="235"/>
        <end position="256"/>
    </location>
</feature>
<dbReference type="Proteomes" id="UP000620366">
    <property type="component" value="Unassembled WGS sequence"/>
</dbReference>
<keyword evidence="4" id="KW-1185">Reference proteome</keyword>
<proteinExistence type="predicted"/>
<evidence type="ECO:0000256" key="1">
    <source>
        <dbReference type="SAM" id="MobiDB-lite"/>
    </source>
</evidence>
<evidence type="ECO:0000313" key="4">
    <source>
        <dbReference type="Proteomes" id="UP000620366"/>
    </source>
</evidence>
<feature type="chain" id="PRO_5039479817" evidence="2">
    <location>
        <begin position="20"/>
        <end position="288"/>
    </location>
</feature>
<gene>
    <name evidence="3" type="ORF">H8695_10335</name>
</gene>
<protein>
    <submittedName>
        <fullName evidence="3">Uncharacterized protein</fullName>
    </submittedName>
</protein>
<reference evidence="3" key="1">
    <citation type="submission" date="2020-08" db="EMBL/GenBank/DDBJ databases">
        <title>Genome public.</title>
        <authorList>
            <person name="Liu C."/>
            <person name="Sun Q."/>
        </authorList>
    </citation>
    <scope>NUCLEOTIDE SEQUENCE</scope>
    <source>
        <strain evidence="3">BX7</strain>
    </source>
</reference>
<dbReference type="EMBL" id="JACRSP010000005">
    <property type="protein sequence ID" value="MBC8537084.1"/>
    <property type="molecule type" value="Genomic_DNA"/>
</dbReference>
<feature type="region of interest" description="Disordered" evidence="1">
    <location>
        <begin position="182"/>
        <end position="212"/>
    </location>
</feature>
<sequence>MRKAAVFLLLLALCGTVAAGGEEQPSVPGGFVYENAPAGIMITLPAEFAEVPRDTQVPFARASFAADDITFTFSRADVYQSAREKNFDAWRSQMGNYFFKPEEIGGLFAPPAQTLAFNRVAWGDYEYFAADWQSNDGRVRRSYLVFVNGWLYGYTYDGPAGQADDFFHTVIAAVEYENPPEKRYIQPYRDPSQPPRPDPVPQPRTGNDSPSAVGGAAVIIVAGATFLAVGIGKVSRNPQQSQPERTQERVRPLPAGKPLEKSLCESIYEDLMRGEIVTLELVEEKVPK</sequence>
<accession>A0A926DFZ5</accession>
<name>A0A926DFZ5_9FIRM</name>
<dbReference type="RefSeq" id="WP_249301336.1">
    <property type="nucleotide sequence ID" value="NZ_JACRSP010000005.1"/>
</dbReference>
<feature type="signal peptide" evidence="2">
    <location>
        <begin position="1"/>
        <end position="19"/>
    </location>
</feature>
<keyword evidence="2" id="KW-0732">Signal</keyword>
<feature type="compositionally biased region" description="Pro residues" evidence="1">
    <location>
        <begin position="192"/>
        <end position="202"/>
    </location>
</feature>
<organism evidence="3 4">
    <name type="scientific">Feifania hominis</name>
    <dbReference type="NCBI Taxonomy" id="2763660"/>
    <lineage>
        <taxon>Bacteria</taxon>
        <taxon>Bacillati</taxon>
        <taxon>Bacillota</taxon>
        <taxon>Clostridia</taxon>
        <taxon>Eubacteriales</taxon>
        <taxon>Feifaniaceae</taxon>
        <taxon>Feifania</taxon>
    </lineage>
</organism>
<evidence type="ECO:0000313" key="3">
    <source>
        <dbReference type="EMBL" id="MBC8537084.1"/>
    </source>
</evidence>
<comment type="caution">
    <text evidence="3">The sequence shown here is derived from an EMBL/GenBank/DDBJ whole genome shotgun (WGS) entry which is preliminary data.</text>
</comment>
<dbReference type="AlphaFoldDB" id="A0A926DFZ5"/>
<evidence type="ECO:0000256" key="2">
    <source>
        <dbReference type="SAM" id="SignalP"/>
    </source>
</evidence>